<dbReference type="GO" id="GO:0008143">
    <property type="term" value="F:poly(A) binding"/>
    <property type="evidence" value="ECO:0007669"/>
    <property type="project" value="UniProtKB-UniRule"/>
</dbReference>
<comment type="subcellular location">
    <subcellularLocation>
        <location evidence="1 10">Nucleus speckle</location>
    </subcellularLocation>
</comment>
<dbReference type="Proteomes" id="UP000677803">
    <property type="component" value="Unassembled WGS sequence"/>
</dbReference>
<comment type="similarity">
    <text evidence="2 10">Belongs to the ZC3H14 family.</text>
</comment>
<feature type="region of interest" description="Disordered" evidence="11">
    <location>
        <begin position="178"/>
        <end position="307"/>
    </location>
</feature>
<comment type="caution">
    <text evidence="12">The sequence shown here is derived from an EMBL/GenBank/DDBJ whole genome shotgun (WGS) entry which is preliminary data.</text>
</comment>
<feature type="compositionally biased region" description="Acidic residues" evidence="11">
    <location>
        <begin position="267"/>
        <end position="277"/>
    </location>
</feature>
<keyword evidence="7 10" id="KW-0862">Zinc</keyword>
<dbReference type="GO" id="GO:0016607">
    <property type="term" value="C:nuclear speck"/>
    <property type="evidence" value="ECO:0007669"/>
    <property type="project" value="UniProtKB-SubCell"/>
</dbReference>
<feature type="region of interest" description="Disordered" evidence="11">
    <location>
        <begin position="93"/>
        <end position="138"/>
    </location>
</feature>
<feature type="compositionally biased region" description="Basic and acidic residues" evidence="11">
    <location>
        <begin position="398"/>
        <end position="410"/>
    </location>
</feature>
<protein>
    <recommendedName>
        <fullName evidence="3 10">Zinc finger CCCH domain-containing protein 14</fullName>
    </recommendedName>
</protein>
<feature type="compositionally biased region" description="Polar residues" evidence="11">
    <location>
        <begin position="384"/>
        <end position="397"/>
    </location>
</feature>
<dbReference type="InterPro" id="IPR040366">
    <property type="entry name" value="Nab2/ZC3H14"/>
</dbReference>
<dbReference type="GO" id="GO:0008270">
    <property type="term" value="F:zinc ion binding"/>
    <property type="evidence" value="ECO:0007669"/>
    <property type="project" value="UniProtKB-KW"/>
</dbReference>
<evidence type="ECO:0000256" key="6">
    <source>
        <dbReference type="ARBA" id="ARBA00022771"/>
    </source>
</evidence>
<keyword evidence="6 10" id="KW-0863">Zinc-finger</keyword>
<keyword evidence="8 10" id="KW-0694">RNA-binding</keyword>
<feature type="region of interest" description="Disordered" evidence="11">
    <location>
        <begin position="429"/>
        <end position="452"/>
    </location>
</feature>
<keyword evidence="4 10" id="KW-0479">Metal-binding</keyword>
<evidence type="ECO:0000256" key="2">
    <source>
        <dbReference type="ARBA" id="ARBA00008423"/>
    </source>
</evidence>
<sequence length="670" mass="74189">MEIGTEISKKIRAAIKGKLQELGAYIDDELPDYIMVMVANKKTPQQMTDDLSLFLGNNTAKFTTWLHGVLEKLRSVAVEPASLRQLESDTITVPGRSQSSLGENGRTEELKGLTVSSSRTDRIEARVSSSAHESRKGTLEKEYFRHASHAKHHMEPLPSEAVIDIKPDLDDDLIAEEPVEYSNSHGRSRSSASRPTAEIYRPGQSKYTSISSADICRPIEGSSHMRHHDSRSSRTSRTGSHKPEDFSRKRKAPVASSVVRVSRAADEDSDEAEEEETSYGGRGLSSRVSLPSKPERKPTLPPAKQANRNLIMKAISEAQDSITKTTAYPTTVAQRQTVPVAPRTRMASSEEMTAAIQLVQEHLHSLAPRDQAYTSADVPPSRTAAPTRSLASSLQLENNDRSGEATARCESKKFDTRSFIMSRPLLEESPLRNPPEVQSALPRTVQPREGADSASPKFIVTLDGVPSPMGNFGDGDMELDDVKPPTKDIEGHFHRESKLSIFQRLQGAVASSGDDRMDIEMADGDALPVKKQKVMERCKFWPVCKSGDECLYHHPTTQCKTFPSCKFGDKCLFVHPNCKYDARCTKPDCPFTHVSRRSAAAPPPRPAAQPAQTTSVCRFFPDCKKMDCPFYHPKPCRFAMQCKRAGCTFYHPTTAVPPRHALKWTKAQSS</sequence>
<keyword evidence="13" id="KW-1185">Reference proteome</keyword>
<evidence type="ECO:0000313" key="12">
    <source>
        <dbReference type="EMBL" id="CAG5928089.1"/>
    </source>
</evidence>
<dbReference type="PANTHER" id="PTHR14738">
    <property type="entry name" value="ZINC FINGER CCCH DOMAIN-CONTAINING PROTEIN 14"/>
    <property type="match status" value="1"/>
</dbReference>
<evidence type="ECO:0000256" key="8">
    <source>
        <dbReference type="ARBA" id="ARBA00022884"/>
    </source>
</evidence>
<evidence type="ECO:0000256" key="4">
    <source>
        <dbReference type="ARBA" id="ARBA00022723"/>
    </source>
</evidence>
<evidence type="ECO:0000256" key="11">
    <source>
        <dbReference type="SAM" id="MobiDB-lite"/>
    </source>
</evidence>
<dbReference type="FunFam" id="1.20.1390.10:FF:000006">
    <property type="entry name" value="zinc finger CCCH domain-containing protein 14"/>
    <property type="match status" value="1"/>
</dbReference>
<feature type="compositionally biased region" description="Low complexity" evidence="11">
    <location>
        <begin position="182"/>
        <end position="194"/>
    </location>
</feature>
<dbReference type="Gene3D" id="4.10.1000.30">
    <property type="match status" value="1"/>
</dbReference>
<dbReference type="FunFam" id="4.10.1000.40:FF:000006">
    <property type="entry name" value="Zinc finger CCCH domain-containing protein 14"/>
    <property type="match status" value="1"/>
</dbReference>
<keyword evidence="9 10" id="KW-0539">Nucleus</keyword>
<proteinExistence type="inferred from homology"/>
<dbReference type="GO" id="GO:0043488">
    <property type="term" value="P:regulation of mRNA stability"/>
    <property type="evidence" value="ECO:0007669"/>
    <property type="project" value="UniProtKB-UniRule"/>
</dbReference>
<feature type="compositionally biased region" description="Polar residues" evidence="11">
    <location>
        <begin position="93"/>
        <end position="102"/>
    </location>
</feature>
<accession>A0A8S4B1I9</accession>
<evidence type="ECO:0000313" key="13">
    <source>
        <dbReference type="Proteomes" id="UP000677803"/>
    </source>
</evidence>
<comment type="function">
    <text evidence="10">RNA-binding protein involved in the biogenesis of circular RNAs (circRNAs), which are produced by back-splicing circularization of pre-mRNAs. Acts by binding to both exon-intron boundary and 3'-UTR of pre-mRNAs to promote circRNA biogenesis through dimerization and the association with the spliceosome.</text>
</comment>
<evidence type="ECO:0000256" key="10">
    <source>
        <dbReference type="RuleBase" id="RU369058"/>
    </source>
</evidence>
<evidence type="ECO:0000256" key="3">
    <source>
        <dbReference type="ARBA" id="ARBA00015071"/>
    </source>
</evidence>
<dbReference type="Gene3D" id="1.20.1390.10">
    <property type="entry name" value="PWI domain"/>
    <property type="match status" value="1"/>
</dbReference>
<reference evidence="12" key="1">
    <citation type="submission" date="2021-05" db="EMBL/GenBank/DDBJ databases">
        <authorList>
            <person name="Tigano A."/>
        </authorList>
    </citation>
    <scope>NUCLEOTIDE SEQUENCE</scope>
</reference>
<gene>
    <name evidence="12" type="ORF">MMEN_LOCUS11756</name>
</gene>
<dbReference type="OrthoDB" id="5589010at2759"/>
<dbReference type="Gene3D" id="4.10.1000.40">
    <property type="match status" value="1"/>
</dbReference>
<evidence type="ECO:0000256" key="5">
    <source>
        <dbReference type="ARBA" id="ARBA00022737"/>
    </source>
</evidence>
<dbReference type="AlphaFoldDB" id="A0A8S4B1I9"/>
<feature type="region of interest" description="Disordered" evidence="11">
    <location>
        <begin position="373"/>
        <end position="410"/>
    </location>
</feature>
<dbReference type="PANTHER" id="PTHR14738:SF29">
    <property type="entry name" value="ZINC FINGER CCCH DOMAIN-CONTAINING PROTEIN 14"/>
    <property type="match status" value="1"/>
</dbReference>
<evidence type="ECO:0000256" key="1">
    <source>
        <dbReference type="ARBA" id="ARBA00004324"/>
    </source>
</evidence>
<dbReference type="FunFam" id="4.10.1000.30:FF:000001">
    <property type="entry name" value="Zinc finger CCCH domain-containing protein 14"/>
    <property type="match status" value="1"/>
</dbReference>
<evidence type="ECO:0000256" key="7">
    <source>
        <dbReference type="ARBA" id="ARBA00022833"/>
    </source>
</evidence>
<dbReference type="Pfam" id="PF14608">
    <property type="entry name" value="zf-CCCH_2"/>
    <property type="match status" value="5"/>
</dbReference>
<organism evidence="12 13">
    <name type="scientific">Menidia menidia</name>
    <name type="common">Atlantic silverside</name>
    <dbReference type="NCBI Taxonomy" id="238744"/>
    <lineage>
        <taxon>Eukaryota</taxon>
        <taxon>Metazoa</taxon>
        <taxon>Chordata</taxon>
        <taxon>Craniata</taxon>
        <taxon>Vertebrata</taxon>
        <taxon>Euteleostomi</taxon>
        <taxon>Actinopterygii</taxon>
        <taxon>Neopterygii</taxon>
        <taxon>Teleostei</taxon>
        <taxon>Neoteleostei</taxon>
        <taxon>Acanthomorphata</taxon>
        <taxon>Ovalentaria</taxon>
        <taxon>Atherinomorphae</taxon>
        <taxon>Atheriniformes</taxon>
        <taxon>Atherinopsidae</taxon>
        <taxon>Menidiinae</taxon>
        <taxon>Menidia</taxon>
    </lineage>
</organism>
<dbReference type="EMBL" id="CAJRST010012224">
    <property type="protein sequence ID" value="CAG5928089.1"/>
    <property type="molecule type" value="Genomic_DNA"/>
</dbReference>
<keyword evidence="5 10" id="KW-0677">Repeat</keyword>
<name>A0A8S4B1I9_9TELE</name>
<dbReference type="GO" id="GO:0005737">
    <property type="term" value="C:cytoplasm"/>
    <property type="evidence" value="ECO:0007669"/>
    <property type="project" value="TreeGrafter"/>
</dbReference>
<evidence type="ECO:0000256" key="9">
    <source>
        <dbReference type="ARBA" id="ARBA00023242"/>
    </source>
</evidence>